<dbReference type="PANTHER" id="PTHR46103:SF1">
    <property type="entry name" value="RRNA METHYLTRANSFERASE 1, MITOCHONDRIAL"/>
    <property type="match status" value="1"/>
</dbReference>
<evidence type="ECO:0000256" key="4">
    <source>
        <dbReference type="ARBA" id="ARBA00022603"/>
    </source>
</evidence>
<keyword evidence="8" id="KW-0496">Mitochondrion</keyword>
<evidence type="ECO:0000313" key="11">
    <source>
        <dbReference type="EMBL" id="CAG8618453.1"/>
    </source>
</evidence>
<organism evidence="11 12">
    <name type="scientific">Acaulospora morrowiae</name>
    <dbReference type="NCBI Taxonomy" id="94023"/>
    <lineage>
        <taxon>Eukaryota</taxon>
        <taxon>Fungi</taxon>
        <taxon>Fungi incertae sedis</taxon>
        <taxon>Mucoromycota</taxon>
        <taxon>Glomeromycotina</taxon>
        <taxon>Glomeromycetes</taxon>
        <taxon>Diversisporales</taxon>
        <taxon>Acaulosporaceae</taxon>
        <taxon>Acaulospora</taxon>
    </lineage>
</organism>
<name>A0A9N9CY99_9GLOM</name>
<accession>A0A9N9CY99</accession>
<comment type="caution">
    <text evidence="11">The sequence shown here is derived from an EMBL/GenBank/DDBJ whole genome shotgun (WGS) entry which is preliminary data.</text>
</comment>
<evidence type="ECO:0000256" key="5">
    <source>
        <dbReference type="ARBA" id="ARBA00022679"/>
    </source>
</evidence>
<evidence type="ECO:0000256" key="3">
    <source>
        <dbReference type="ARBA" id="ARBA00022552"/>
    </source>
</evidence>
<dbReference type="GO" id="GO:0005739">
    <property type="term" value="C:mitochondrion"/>
    <property type="evidence" value="ECO:0007669"/>
    <property type="project" value="UniProtKB-SubCell"/>
</dbReference>
<dbReference type="Proteomes" id="UP000789342">
    <property type="component" value="Unassembled WGS sequence"/>
</dbReference>
<protein>
    <recommendedName>
        <fullName evidence="9">rRNA methyltransferase 1, mitochondrial</fullName>
    </recommendedName>
</protein>
<evidence type="ECO:0000256" key="6">
    <source>
        <dbReference type="ARBA" id="ARBA00022691"/>
    </source>
</evidence>
<keyword evidence="6" id="KW-0949">S-adenosyl-L-methionine</keyword>
<dbReference type="PANTHER" id="PTHR46103">
    <property type="entry name" value="RRNA METHYLTRANSFERASE 1, MITOCHONDRIAL"/>
    <property type="match status" value="1"/>
</dbReference>
<sequence length="351" mass="39052">MYGPPMFACRISVLCGRFTKTSSIKATAGNAKNLVKKDLHGFSRRSKQDEQIDFLYGLSVVIPALEQRRRKLYRLFYHEVIDFRKKSENSLDKIISLANEAKVPVVKATKWELNELVENRPHQGVVLKASRITPLNITCLGKPTDESYQVIQSNESIINIGISSTGKWPLWLALDQVVDPQNLGAIMRQVNCHPLHGYRICVVILTSLIFIHRSAYFYGVDGIVICTKNSAPLSAVTAKASSGALEIMDLYDVDNLVKFLDNSSRNGWVIYGAVAADNSRNQENNLISVDELNRPLTKHPVIMVIGSEGTGLRSNVASVCNHKLYIPSYNTKKSRHIDSLNVNAATAVLLQ</sequence>
<dbReference type="Pfam" id="PF00588">
    <property type="entry name" value="SpoU_methylase"/>
    <property type="match status" value="1"/>
</dbReference>
<comment type="subcellular location">
    <subcellularLocation>
        <location evidence="1">Mitochondrion</location>
    </subcellularLocation>
</comment>
<dbReference type="InterPro" id="IPR013123">
    <property type="entry name" value="SpoU_subst-bd"/>
</dbReference>
<dbReference type="InterPro" id="IPR047261">
    <property type="entry name" value="MRM1_MeTrfase_dom"/>
</dbReference>
<keyword evidence="4" id="KW-0489">Methyltransferase</keyword>
<keyword evidence="5" id="KW-0808">Transferase</keyword>
<gene>
    <name evidence="11" type="ORF">AMORRO_LOCUS8551</name>
</gene>
<dbReference type="Gene3D" id="3.40.1280.10">
    <property type="match status" value="1"/>
</dbReference>
<keyword evidence="7" id="KW-0809">Transit peptide</keyword>
<dbReference type="InterPro" id="IPR029026">
    <property type="entry name" value="tRNA_m1G_MTases_N"/>
</dbReference>
<comment type="similarity">
    <text evidence="2">Belongs to the class IV-like SAM-binding methyltransferase superfamily. RNA methyltransferase TrmH family.</text>
</comment>
<dbReference type="OrthoDB" id="270651at2759"/>
<dbReference type="Pfam" id="PF08032">
    <property type="entry name" value="SpoU_sub_bind"/>
    <property type="match status" value="1"/>
</dbReference>
<reference evidence="11" key="1">
    <citation type="submission" date="2021-06" db="EMBL/GenBank/DDBJ databases">
        <authorList>
            <person name="Kallberg Y."/>
            <person name="Tangrot J."/>
            <person name="Rosling A."/>
        </authorList>
    </citation>
    <scope>NUCLEOTIDE SEQUENCE</scope>
    <source>
        <strain evidence="11">CL551</strain>
    </source>
</reference>
<evidence type="ECO:0000256" key="8">
    <source>
        <dbReference type="ARBA" id="ARBA00023128"/>
    </source>
</evidence>
<dbReference type="InterPro" id="IPR047182">
    <property type="entry name" value="MRM1"/>
</dbReference>
<feature type="domain" description="RNA 2-O ribose methyltransferase substrate binding" evidence="10">
    <location>
        <begin position="54"/>
        <end position="135"/>
    </location>
</feature>
<dbReference type="SMART" id="SM00967">
    <property type="entry name" value="SpoU_sub_bind"/>
    <property type="match status" value="1"/>
</dbReference>
<evidence type="ECO:0000313" key="12">
    <source>
        <dbReference type="Proteomes" id="UP000789342"/>
    </source>
</evidence>
<evidence type="ECO:0000256" key="9">
    <source>
        <dbReference type="ARBA" id="ARBA00034881"/>
    </source>
</evidence>
<dbReference type="InterPro" id="IPR001537">
    <property type="entry name" value="SpoU_MeTrfase"/>
</dbReference>
<proteinExistence type="inferred from homology"/>
<feature type="non-terminal residue" evidence="11">
    <location>
        <position position="351"/>
    </location>
</feature>
<keyword evidence="12" id="KW-1185">Reference proteome</keyword>
<dbReference type="Gene3D" id="3.30.1330.30">
    <property type="match status" value="1"/>
</dbReference>
<dbReference type="AlphaFoldDB" id="A0A9N9CY99"/>
<dbReference type="GO" id="GO:0003723">
    <property type="term" value="F:RNA binding"/>
    <property type="evidence" value="ECO:0007669"/>
    <property type="project" value="InterPro"/>
</dbReference>
<dbReference type="InterPro" id="IPR029064">
    <property type="entry name" value="Ribosomal_eL30-like_sf"/>
</dbReference>
<evidence type="ECO:0000256" key="2">
    <source>
        <dbReference type="ARBA" id="ARBA00007228"/>
    </source>
</evidence>
<dbReference type="CDD" id="cd18105">
    <property type="entry name" value="SpoU-like_MRM1"/>
    <property type="match status" value="1"/>
</dbReference>
<dbReference type="EMBL" id="CAJVPV010007402">
    <property type="protein sequence ID" value="CAG8618453.1"/>
    <property type="molecule type" value="Genomic_DNA"/>
</dbReference>
<dbReference type="GO" id="GO:0016435">
    <property type="term" value="F:rRNA (guanine) methyltransferase activity"/>
    <property type="evidence" value="ECO:0007669"/>
    <property type="project" value="TreeGrafter"/>
</dbReference>
<keyword evidence="3" id="KW-0698">rRNA processing</keyword>
<evidence type="ECO:0000256" key="7">
    <source>
        <dbReference type="ARBA" id="ARBA00022946"/>
    </source>
</evidence>
<dbReference type="SUPFAM" id="SSF75217">
    <property type="entry name" value="alpha/beta knot"/>
    <property type="match status" value="1"/>
</dbReference>
<evidence type="ECO:0000259" key="10">
    <source>
        <dbReference type="SMART" id="SM00967"/>
    </source>
</evidence>
<evidence type="ECO:0000256" key="1">
    <source>
        <dbReference type="ARBA" id="ARBA00004173"/>
    </source>
</evidence>
<dbReference type="SUPFAM" id="SSF55315">
    <property type="entry name" value="L30e-like"/>
    <property type="match status" value="1"/>
</dbReference>
<dbReference type="InterPro" id="IPR029028">
    <property type="entry name" value="Alpha/beta_knot_MTases"/>
</dbReference>